<name>A0A5D0CX23_9BACL</name>
<comment type="cofactor">
    <cofactor evidence="1">
        <name>Mg(2+)</name>
        <dbReference type="ChEBI" id="CHEBI:18420"/>
    </cofactor>
</comment>
<dbReference type="SUPFAM" id="SSF55811">
    <property type="entry name" value="Nudix"/>
    <property type="match status" value="1"/>
</dbReference>
<comment type="caution">
    <text evidence="4">The sequence shown here is derived from an EMBL/GenBank/DDBJ whole genome shotgun (WGS) entry which is preliminary data.</text>
</comment>
<dbReference type="GO" id="GO:0016787">
    <property type="term" value="F:hydrolase activity"/>
    <property type="evidence" value="ECO:0007669"/>
    <property type="project" value="UniProtKB-KW"/>
</dbReference>
<evidence type="ECO:0000256" key="1">
    <source>
        <dbReference type="ARBA" id="ARBA00001946"/>
    </source>
</evidence>
<dbReference type="PROSITE" id="PS51462">
    <property type="entry name" value="NUDIX"/>
    <property type="match status" value="1"/>
</dbReference>
<evidence type="ECO:0000313" key="5">
    <source>
        <dbReference type="Proteomes" id="UP000325218"/>
    </source>
</evidence>
<dbReference type="InterPro" id="IPR000086">
    <property type="entry name" value="NUDIX_hydrolase_dom"/>
</dbReference>
<dbReference type="AlphaFoldDB" id="A0A5D0CX23"/>
<gene>
    <name evidence="4" type="ORF">FRY98_02035</name>
</gene>
<feature type="domain" description="Nudix hydrolase" evidence="3">
    <location>
        <begin position="9"/>
        <end position="139"/>
    </location>
</feature>
<evidence type="ECO:0000313" key="4">
    <source>
        <dbReference type="EMBL" id="TYA14491.1"/>
    </source>
</evidence>
<dbReference type="PANTHER" id="PTHR43046">
    <property type="entry name" value="GDP-MANNOSE MANNOSYL HYDROLASE"/>
    <property type="match status" value="1"/>
</dbReference>
<protein>
    <submittedName>
        <fullName evidence="4">NUDIX domain-containing protein</fullName>
    </submittedName>
</protein>
<keyword evidence="5" id="KW-1185">Reference proteome</keyword>
<dbReference type="Gene3D" id="3.90.79.10">
    <property type="entry name" value="Nucleoside Triphosphate Pyrophosphohydrolase"/>
    <property type="match status" value="1"/>
</dbReference>
<dbReference type="Pfam" id="PF00293">
    <property type="entry name" value="NUDIX"/>
    <property type="match status" value="1"/>
</dbReference>
<dbReference type="Proteomes" id="UP000325218">
    <property type="component" value="Unassembled WGS sequence"/>
</dbReference>
<reference evidence="4 5" key="1">
    <citation type="submission" date="2019-08" db="EMBL/GenBank/DDBJ databases">
        <title>Genome sequencing of Paenibacillus faecis DSM 23593(T).</title>
        <authorList>
            <person name="Kook J.-K."/>
            <person name="Park S.-N."/>
            <person name="Lim Y.K."/>
        </authorList>
    </citation>
    <scope>NUCLEOTIDE SEQUENCE [LARGE SCALE GENOMIC DNA]</scope>
    <source>
        <strain evidence="4 5">DSM 23593</strain>
    </source>
</reference>
<dbReference type="OrthoDB" id="9008185at2"/>
<evidence type="ECO:0000259" key="3">
    <source>
        <dbReference type="PROSITE" id="PS51462"/>
    </source>
</evidence>
<dbReference type="PANTHER" id="PTHR43046:SF14">
    <property type="entry name" value="MUTT_NUDIX FAMILY PROTEIN"/>
    <property type="match status" value="1"/>
</dbReference>
<sequence>MQKQAQPQKYHVLARGVILADHHLLVAHCKGMDNTFLPGGHVEFHESIRTSLQREIHEELGLACEVGAYIGAVEAAYEDKGVYHQEIGHVFATCLDHTDPGRNPISQEDHLEFYWIPLGEMERHNLLPVPVRNMIENYTKGVAGPGFGSTFEDE</sequence>
<dbReference type="InterPro" id="IPR015797">
    <property type="entry name" value="NUDIX_hydrolase-like_dom_sf"/>
</dbReference>
<keyword evidence="2" id="KW-0378">Hydrolase</keyword>
<accession>A0A5D0CX23</accession>
<evidence type="ECO:0000256" key="2">
    <source>
        <dbReference type="ARBA" id="ARBA00022801"/>
    </source>
</evidence>
<dbReference type="EMBL" id="VSDO01000001">
    <property type="protein sequence ID" value="TYA14491.1"/>
    <property type="molecule type" value="Genomic_DNA"/>
</dbReference>
<proteinExistence type="predicted"/>
<dbReference type="RefSeq" id="WP_148450087.1">
    <property type="nucleotide sequence ID" value="NZ_VSDO01000001.1"/>
</dbReference>
<organism evidence="4 5">
    <name type="scientific">Paenibacillus faecis</name>
    <dbReference type="NCBI Taxonomy" id="862114"/>
    <lineage>
        <taxon>Bacteria</taxon>
        <taxon>Bacillati</taxon>
        <taxon>Bacillota</taxon>
        <taxon>Bacilli</taxon>
        <taxon>Bacillales</taxon>
        <taxon>Paenibacillaceae</taxon>
        <taxon>Paenibacillus</taxon>
    </lineage>
</organism>